<dbReference type="SUPFAM" id="SSF48239">
    <property type="entry name" value="Terpenoid cyclases/Protein prenyltransferases"/>
    <property type="match status" value="1"/>
</dbReference>
<gene>
    <name evidence="4" type="ORF">Scep_023099</name>
</gene>
<dbReference type="InterPro" id="IPR018333">
    <property type="entry name" value="Squalene_cyclase"/>
</dbReference>
<reference evidence="4 5" key="1">
    <citation type="submission" date="2024-01" db="EMBL/GenBank/DDBJ databases">
        <title>Genome assemblies of Stephania.</title>
        <authorList>
            <person name="Yang L."/>
        </authorList>
    </citation>
    <scope>NUCLEOTIDE SEQUENCE [LARGE SCALE GENOMIC DNA]</scope>
    <source>
        <strain evidence="4">JXDWG</strain>
        <tissue evidence="4">Leaf</tissue>
    </source>
</reference>
<keyword evidence="2" id="KW-0677">Repeat</keyword>
<evidence type="ECO:0000313" key="4">
    <source>
        <dbReference type="EMBL" id="KAK9099669.1"/>
    </source>
</evidence>
<dbReference type="PANTHER" id="PTHR11764:SF20">
    <property type="entry name" value="LANOSTEROL SYNTHASE"/>
    <property type="match status" value="1"/>
</dbReference>
<dbReference type="CDD" id="cd02889">
    <property type="entry name" value="SQCY"/>
    <property type="match status" value="1"/>
</dbReference>
<evidence type="ECO:0000256" key="1">
    <source>
        <dbReference type="ARBA" id="ARBA00009755"/>
    </source>
</evidence>
<proteinExistence type="inferred from homology"/>
<protein>
    <recommendedName>
        <fullName evidence="3">Squalene cyclase C-terminal domain-containing protein</fullName>
    </recommendedName>
</protein>
<keyword evidence="5" id="KW-1185">Reference proteome</keyword>
<evidence type="ECO:0000256" key="2">
    <source>
        <dbReference type="ARBA" id="ARBA00022737"/>
    </source>
</evidence>
<dbReference type="InterPro" id="IPR008930">
    <property type="entry name" value="Terpenoid_cyclase/PrenylTrfase"/>
</dbReference>
<dbReference type="InterPro" id="IPR032696">
    <property type="entry name" value="SQ_cyclase_C"/>
</dbReference>
<comment type="caution">
    <text evidence="4">The sequence shown here is derived from an EMBL/GenBank/DDBJ whole genome shotgun (WGS) entry which is preliminary data.</text>
</comment>
<comment type="similarity">
    <text evidence="1">Belongs to the terpene cyclase/mutase family.</text>
</comment>
<dbReference type="PANTHER" id="PTHR11764">
    <property type="entry name" value="TERPENE CYCLASE/MUTASE FAMILY MEMBER"/>
    <property type="match status" value="1"/>
</dbReference>
<evidence type="ECO:0000313" key="5">
    <source>
        <dbReference type="Proteomes" id="UP001419268"/>
    </source>
</evidence>
<dbReference type="Proteomes" id="UP001419268">
    <property type="component" value="Unassembled WGS sequence"/>
</dbReference>
<accession>A0AAP0F300</accession>
<dbReference type="GO" id="GO:0016104">
    <property type="term" value="P:triterpenoid biosynthetic process"/>
    <property type="evidence" value="ECO:0007669"/>
    <property type="project" value="InterPro"/>
</dbReference>
<dbReference type="Gene3D" id="1.50.10.20">
    <property type="match status" value="1"/>
</dbReference>
<evidence type="ECO:0000259" key="3">
    <source>
        <dbReference type="Pfam" id="PF13243"/>
    </source>
</evidence>
<name>A0AAP0F300_9MAGN</name>
<organism evidence="4 5">
    <name type="scientific">Stephania cephalantha</name>
    <dbReference type="NCBI Taxonomy" id="152367"/>
    <lineage>
        <taxon>Eukaryota</taxon>
        <taxon>Viridiplantae</taxon>
        <taxon>Streptophyta</taxon>
        <taxon>Embryophyta</taxon>
        <taxon>Tracheophyta</taxon>
        <taxon>Spermatophyta</taxon>
        <taxon>Magnoliopsida</taxon>
        <taxon>Ranunculales</taxon>
        <taxon>Menispermaceae</taxon>
        <taxon>Menispermoideae</taxon>
        <taxon>Cissampelideae</taxon>
        <taxon>Stephania</taxon>
    </lineage>
</organism>
<dbReference type="GO" id="GO:0005811">
    <property type="term" value="C:lipid droplet"/>
    <property type="evidence" value="ECO:0007669"/>
    <property type="project" value="InterPro"/>
</dbReference>
<sequence>MWSLRTSDVPRVKIDGDEEDLTGEAVTCTLRRALRFYSTIQADDGHWPADNGGPLFLLPGLIAWTRCDDESIERGRSWILKRGGVTSIPSWGKIWMSVALLLSKIPEKIVGDGIAKDGLYDAVNVILSLQLLNPSQIFEDIMIEYSYVECTSMAIQGLHSFKKLYPDHRTKEIEACIGKAVNFFKSLQRNDGSWYGSWGVCFTHGTWFGVKGLLAAGKTYRTSSSIRRACDFLLSKQLDSGGWGESYLSCQNKVYTNLDRNRSHLVNTGWAMLTLIEAGQAERDPTPLHRAARVLINSQMDNGDFPQQEIIGAFNKTCTISYSAYRSIFPIWSLGEYRRHVLLGSS</sequence>
<dbReference type="AlphaFoldDB" id="A0AAP0F300"/>
<dbReference type="EMBL" id="JBBNAG010000010">
    <property type="protein sequence ID" value="KAK9099669.1"/>
    <property type="molecule type" value="Genomic_DNA"/>
</dbReference>
<feature type="domain" description="Squalene cyclase C-terminal" evidence="3">
    <location>
        <begin position="170"/>
        <end position="339"/>
    </location>
</feature>
<dbReference type="GO" id="GO:0031559">
    <property type="term" value="F:oxidosqualene cyclase activity"/>
    <property type="evidence" value="ECO:0007669"/>
    <property type="project" value="UniProtKB-ARBA"/>
</dbReference>
<dbReference type="Pfam" id="PF13243">
    <property type="entry name" value="SQHop_cyclase_C"/>
    <property type="match status" value="1"/>
</dbReference>